<dbReference type="GO" id="GO:0046789">
    <property type="term" value="F:host cell surface receptor binding"/>
    <property type="evidence" value="ECO:0007669"/>
    <property type="project" value="InterPro"/>
</dbReference>
<accession>A0A023JIF0</accession>
<proteinExistence type="evidence at transcript level"/>
<evidence type="ECO:0000313" key="2">
    <source>
        <dbReference type="EMBL" id="AHI95426.1"/>
    </source>
</evidence>
<dbReference type="SUPFAM" id="SSF140924">
    <property type="entry name" value="Duffy binding domain-like"/>
    <property type="match status" value="1"/>
</dbReference>
<dbReference type="GO" id="GO:0016020">
    <property type="term" value="C:membrane"/>
    <property type="evidence" value="ECO:0007669"/>
    <property type="project" value="InterPro"/>
</dbReference>
<sequence length="114" mass="13624">ARSFADIGDIVRGKDMYRGNGKKNQNEKEREKLEKNLKTIFKKIYENGDKNKEDEENEEEGDYQKKYKGREDWWDVNRYNVWKAIRRGVRGTHNGRKIYVLVVDRGVWKVNEVG</sequence>
<dbReference type="Pfam" id="PF05424">
    <property type="entry name" value="Duffy_binding"/>
    <property type="match status" value="1"/>
</dbReference>
<evidence type="ECO:0000259" key="1">
    <source>
        <dbReference type="Pfam" id="PF05424"/>
    </source>
</evidence>
<protein>
    <submittedName>
        <fullName evidence="2">Erythrocyte membrane protein 1</fullName>
    </submittedName>
</protein>
<feature type="domain" description="Duffy-antigen binding" evidence="1">
    <location>
        <begin position="1"/>
        <end position="88"/>
    </location>
</feature>
<dbReference type="AlphaFoldDB" id="A0A023JIF0"/>
<reference evidence="2" key="1">
    <citation type="submission" date="2013-02" db="EMBL/GenBank/DDBJ databases">
        <title>Differential var gene expression is associated with cerebral malaria pathology.</title>
        <authorList>
            <person name="Tembo D.L."/>
            <person name="Nyoni B."/>
            <person name="Murikoli R.V."/>
            <person name="Milner D.A."/>
            <person name="Berriman M."/>
            <person name="Rogerson S.J."/>
            <person name="Taylor T.E."/>
            <person name="Molyneux M.E."/>
            <person name="Mandala W.L."/>
            <person name="Craig A.G."/>
            <person name="Montgomery J."/>
        </authorList>
    </citation>
    <scope>NUCLEOTIDE SEQUENCE</scope>
</reference>
<organism evidence="2">
    <name type="scientific">Plasmodium falciparum</name>
    <name type="common">malaria parasite P. falciparum</name>
    <dbReference type="NCBI Taxonomy" id="5833"/>
    <lineage>
        <taxon>Eukaryota</taxon>
        <taxon>Sar</taxon>
        <taxon>Alveolata</taxon>
        <taxon>Apicomplexa</taxon>
        <taxon>Aconoidasida</taxon>
        <taxon>Haemosporida</taxon>
        <taxon>Plasmodiidae</taxon>
        <taxon>Plasmodium</taxon>
        <taxon>Plasmodium (Laverania)</taxon>
    </lineage>
</organism>
<name>A0A023JIF0_PLAFA</name>
<feature type="non-terminal residue" evidence="2">
    <location>
        <position position="1"/>
    </location>
</feature>
<dbReference type="InterPro" id="IPR008602">
    <property type="entry name" value="Duffy-antigen-binding"/>
</dbReference>
<dbReference type="InterPro" id="IPR042202">
    <property type="entry name" value="Duffy-ag-bd_sf"/>
</dbReference>
<dbReference type="EMBL" id="KC678542">
    <property type="protein sequence ID" value="AHI95426.1"/>
    <property type="molecule type" value="mRNA"/>
</dbReference>
<dbReference type="Gene3D" id="1.20.1310.20">
    <property type="entry name" value="Duffy-antigen binding domain"/>
    <property type="match status" value="1"/>
</dbReference>
<feature type="non-terminal residue" evidence="2">
    <location>
        <position position="114"/>
    </location>
</feature>
<gene>
    <name evidence="2" type="primary">var</name>
</gene>